<dbReference type="Gene3D" id="3.30.1460.10">
    <property type="match status" value="1"/>
</dbReference>
<protein>
    <submittedName>
        <fullName evidence="1">Uncharacterized protein</fullName>
    </submittedName>
</protein>
<name>A0A6M3ZRC0_9BURK</name>
<dbReference type="InterPro" id="IPR010261">
    <property type="entry name" value="Tir_chaperone"/>
</dbReference>
<evidence type="ECO:0000313" key="2">
    <source>
        <dbReference type="Proteomes" id="UP000501648"/>
    </source>
</evidence>
<proteinExistence type="predicted"/>
<accession>A0A6M3ZRC0</accession>
<dbReference type="Pfam" id="PF05932">
    <property type="entry name" value="CesT"/>
    <property type="match status" value="1"/>
</dbReference>
<dbReference type="GO" id="GO:0030254">
    <property type="term" value="P:protein secretion by the type III secretion system"/>
    <property type="evidence" value="ECO:0007669"/>
    <property type="project" value="InterPro"/>
</dbReference>
<dbReference type="CDD" id="cd17020">
    <property type="entry name" value="T3SC_IA_ShcM-like"/>
    <property type="match status" value="1"/>
</dbReference>
<organism evidence="1 2">
    <name type="scientific">Herbaspirillum rubrisubalbicans Os34</name>
    <dbReference type="NCBI Taxonomy" id="1235827"/>
    <lineage>
        <taxon>Bacteria</taxon>
        <taxon>Pseudomonadati</taxon>
        <taxon>Pseudomonadota</taxon>
        <taxon>Betaproteobacteria</taxon>
        <taxon>Burkholderiales</taxon>
        <taxon>Oxalobacteraceae</taxon>
        <taxon>Herbaspirillum</taxon>
    </lineage>
</organism>
<dbReference type="EMBL" id="CP008956">
    <property type="protein sequence ID" value="QJQ01195.1"/>
    <property type="molecule type" value="Genomic_DNA"/>
</dbReference>
<reference evidence="1 2" key="1">
    <citation type="journal article" date="2012" name="J. Bacteriol.">
        <title>Genome sequence of the pathogenic Herbaspirillum seropedicae strain Os34, isolated from rice roots.</title>
        <authorList>
            <person name="Ye W."/>
            <person name="Ye S."/>
            <person name="Liu J."/>
            <person name="Chang S."/>
            <person name="Chen M."/>
            <person name="Zhu B."/>
            <person name="Guo L."/>
            <person name="An Q."/>
        </authorList>
    </citation>
    <scope>NUCLEOTIDE SEQUENCE [LARGE SCALE GENOMIC DNA]</scope>
    <source>
        <strain evidence="1 2">Os34</strain>
    </source>
</reference>
<evidence type="ECO:0000313" key="1">
    <source>
        <dbReference type="EMBL" id="QJQ01195.1"/>
    </source>
</evidence>
<sequence length="139" mass="15282">MSDDKGTFDDFVRALGQQMEVPLDPGPGLIRLDLNGVPFMIAYDPVQWGEDGLLMACDFGEIPQEDRCAILESILAANRDLHGLHSPVFAIDVDSGHLLSMSVLPLEGLDPSQTMLTMMKHVAVVDCWEKTHFLSTEPS</sequence>
<dbReference type="SUPFAM" id="SSF69635">
    <property type="entry name" value="Type III secretory system chaperone-like"/>
    <property type="match status" value="1"/>
</dbReference>
<gene>
    <name evidence="1" type="ORF">C798_13400</name>
</gene>
<dbReference type="Proteomes" id="UP000501648">
    <property type="component" value="Chromosome"/>
</dbReference>
<dbReference type="RefSeq" id="WP_017453273.1">
    <property type="nucleotide sequence ID" value="NZ_CP008956.1"/>
</dbReference>
<dbReference type="AlphaFoldDB" id="A0A6M3ZRC0"/>